<sequence length="164" mass="19089">MESDQNKIKYPYLPKGRTILYVPEDNKYMFFAKEITLTQSTDKKISTGAVIVDEDGKILVSAANQSALKNQYLLDTHKNWCIRKLFKIPSGQKYWLCPGCASHKNHGEYQAVMALEKKFPQKINSTLDLYLWGHWWCCKPCWDKMIEVGIKNVYLMEGIDKLFK</sequence>
<evidence type="ECO:0000313" key="3">
    <source>
        <dbReference type="Proteomes" id="UP000177001"/>
    </source>
</evidence>
<feature type="domain" description="CMP/dCMP-type deaminase" evidence="1">
    <location>
        <begin position="24"/>
        <end position="156"/>
    </location>
</feature>
<dbReference type="Gene3D" id="3.40.140.10">
    <property type="entry name" value="Cytidine Deaminase, domain 2"/>
    <property type="match status" value="1"/>
</dbReference>
<evidence type="ECO:0000313" key="2">
    <source>
        <dbReference type="EMBL" id="OGI86986.1"/>
    </source>
</evidence>
<protein>
    <recommendedName>
        <fullName evidence="1">CMP/dCMP-type deaminase domain-containing protein</fullName>
    </recommendedName>
</protein>
<dbReference type="Pfam" id="PF00383">
    <property type="entry name" value="dCMP_cyt_deam_1"/>
    <property type="match status" value="1"/>
</dbReference>
<dbReference type="AlphaFoldDB" id="A0A1F6WYK4"/>
<comment type="caution">
    <text evidence="2">The sequence shown here is derived from an EMBL/GenBank/DDBJ whole genome shotgun (WGS) entry which is preliminary data.</text>
</comment>
<organism evidence="2 3">
    <name type="scientific">Candidatus Nomurabacteria bacterium RIFCSPLOWO2_01_FULL_36_16</name>
    <dbReference type="NCBI Taxonomy" id="1801767"/>
    <lineage>
        <taxon>Bacteria</taxon>
        <taxon>Candidatus Nomuraibacteriota</taxon>
    </lineage>
</organism>
<dbReference type="InterPro" id="IPR002125">
    <property type="entry name" value="CMP_dCMP_dom"/>
</dbReference>
<accession>A0A1F6WYK4</accession>
<evidence type="ECO:0000259" key="1">
    <source>
        <dbReference type="Pfam" id="PF00383"/>
    </source>
</evidence>
<gene>
    <name evidence="2" type="ORF">A3A91_00650</name>
</gene>
<dbReference type="InterPro" id="IPR016193">
    <property type="entry name" value="Cytidine_deaminase-like"/>
</dbReference>
<dbReference type="GO" id="GO:0003824">
    <property type="term" value="F:catalytic activity"/>
    <property type="evidence" value="ECO:0007669"/>
    <property type="project" value="InterPro"/>
</dbReference>
<dbReference type="SUPFAM" id="SSF53927">
    <property type="entry name" value="Cytidine deaminase-like"/>
    <property type="match status" value="1"/>
</dbReference>
<proteinExistence type="predicted"/>
<name>A0A1F6WYK4_9BACT</name>
<dbReference type="Proteomes" id="UP000177001">
    <property type="component" value="Unassembled WGS sequence"/>
</dbReference>
<dbReference type="EMBL" id="MFUR01000006">
    <property type="protein sequence ID" value="OGI86986.1"/>
    <property type="molecule type" value="Genomic_DNA"/>
</dbReference>
<reference evidence="2 3" key="1">
    <citation type="journal article" date="2016" name="Nat. Commun.">
        <title>Thousands of microbial genomes shed light on interconnected biogeochemical processes in an aquifer system.</title>
        <authorList>
            <person name="Anantharaman K."/>
            <person name="Brown C.T."/>
            <person name="Hug L.A."/>
            <person name="Sharon I."/>
            <person name="Castelle C.J."/>
            <person name="Probst A.J."/>
            <person name="Thomas B.C."/>
            <person name="Singh A."/>
            <person name="Wilkins M.J."/>
            <person name="Karaoz U."/>
            <person name="Brodie E.L."/>
            <person name="Williams K.H."/>
            <person name="Hubbard S.S."/>
            <person name="Banfield J.F."/>
        </authorList>
    </citation>
    <scope>NUCLEOTIDE SEQUENCE [LARGE SCALE GENOMIC DNA]</scope>
</reference>